<evidence type="ECO:0000313" key="3">
    <source>
        <dbReference type="Proteomes" id="UP000298416"/>
    </source>
</evidence>
<dbReference type="InterPro" id="IPR009305">
    <property type="entry name" value="Mpo1-like"/>
</dbReference>
<organism evidence="2">
    <name type="scientific">Salvia splendens</name>
    <name type="common">Scarlet sage</name>
    <dbReference type="NCBI Taxonomy" id="180675"/>
    <lineage>
        <taxon>Eukaryota</taxon>
        <taxon>Viridiplantae</taxon>
        <taxon>Streptophyta</taxon>
        <taxon>Embryophyta</taxon>
        <taxon>Tracheophyta</taxon>
        <taxon>Spermatophyta</taxon>
        <taxon>Magnoliopsida</taxon>
        <taxon>eudicotyledons</taxon>
        <taxon>Gunneridae</taxon>
        <taxon>Pentapetalae</taxon>
        <taxon>asterids</taxon>
        <taxon>lamiids</taxon>
        <taxon>Lamiales</taxon>
        <taxon>Lamiaceae</taxon>
        <taxon>Nepetoideae</taxon>
        <taxon>Mentheae</taxon>
        <taxon>Salviinae</taxon>
        <taxon>Salvia</taxon>
        <taxon>Salvia subgen. Calosphace</taxon>
        <taxon>core Calosphace</taxon>
    </lineage>
</organism>
<sequence length="346" mass="39281">MICPISNTGSEVVFIFWNTRNEAILRGDERRTGGAQEEDRGVAELIPKFLVRFIQNFETPENSSSKIDSRPRWRKVSLMRRLVKQRHPNQLPIYSICDCRKERKKQTLEMGMFDLEEQFTFYGAYHNNPINIALHTVFVWPILFTALLLLNFTPPLFSQSPILLLGQSFLVLNYGFLSTLIYALYYVSLDKKAGSLAAFMCFLCWAGSSFLGHRLGFALGWKIGSSLQFTVLMRGPIPIGSKYNLLFESKSPRRSISCLGNAEVVLASQLLCWTGQFIGHGVFEKRAPALLDNLAQALLMAPFFVLLEALQYAFGYEPCPGFHARVQAKVDAEIRAWKESKNKKIS</sequence>
<keyword evidence="3" id="KW-1185">Reference proteome</keyword>
<comment type="caution">
    <text evidence="2">The sequence shown here is derived from an EMBL/GenBank/DDBJ whole genome shotgun (WGS) entry which is preliminary data.</text>
</comment>
<gene>
    <name evidence="2" type="ORF">SASPL_154971</name>
</gene>
<name>A0A8X8W0V8_SALSN</name>
<dbReference type="EMBL" id="PNBA02000022">
    <property type="protein sequence ID" value="KAG6386085.1"/>
    <property type="molecule type" value="Genomic_DNA"/>
</dbReference>
<dbReference type="AlphaFoldDB" id="A0A8X8W0V8"/>
<feature type="transmembrane region" description="Helical" evidence="1">
    <location>
        <begin position="193"/>
        <end position="212"/>
    </location>
</feature>
<keyword evidence="1" id="KW-0812">Transmembrane</keyword>
<keyword evidence="1" id="KW-0472">Membrane</keyword>
<reference evidence="2" key="1">
    <citation type="submission" date="2018-01" db="EMBL/GenBank/DDBJ databases">
        <authorList>
            <person name="Mao J.F."/>
        </authorList>
    </citation>
    <scope>NUCLEOTIDE SEQUENCE</scope>
    <source>
        <strain evidence="2">Huo1</strain>
        <tissue evidence="2">Leaf</tissue>
    </source>
</reference>
<evidence type="ECO:0000256" key="1">
    <source>
        <dbReference type="SAM" id="Phobius"/>
    </source>
</evidence>
<dbReference type="Pfam" id="PF06127">
    <property type="entry name" value="Mpo1-like"/>
    <property type="match status" value="1"/>
</dbReference>
<protein>
    <submittedName>
        <fullName evidence="2">Uncharacterized protein</fullName>
    </submittedName>
</protein>
<dbReference type="Proteomes" id="UP000298416">
    <property type="component" value="Unassembled WGS sequence"/>
</dbReference>
<dbReference type="GO" id="GO:0005783">
    <property type="term" value="C:endoplasmic reticulum"/>
    <property type="evidence" value="ECO:0007669"/>
    <property type="project" value="TreeGrafter"/>
</dbReference>
<dbReference type="GO" id="GO:0016020">
    <property type="term" value="C:membrane"/>
    <property type="evidence" value="ECO:0007669"/>
    <property type="project" value="GOC"/>
</dbReference>
<evidence type="ECO:0000313" key="2">
    <source>
        <dbReference type="EMBL" id="KAG6386085.1"/>
    </source>
</evidence>
<reference evidence="2" key="2">
    <citation type="submission" date="2020-08" db="EMBL/GenBank/DDBJ databases">
        <title>Plant Genome Project.</title>
        <authorList>
            <person name="Zhang R.-G."/>
        </authorList>
    </citation>
    <scope>NUCLEOTIDE SEQUENCE</scope>
    <source>
        <strain evidence="2">Huo1</strain>
        <tissue evidence="2">Leaf</tissue>
    </source>
</reference>
<feature type="transmembrane region" description="Helical" evidence="1">
    <location>
        <begin position="132"/>
        <end position="150"/>
    </location>
</feature>
<keyword evidence="1" id="KW-1133">Transmembrane helix</keyword>
<proteinExistence type="predicted"/>
<feature type="transmembrane region" description="Helical" evidence="1">
    <location>
        <begin position="162"/>
        <end position="187"/>
    </location>
</feature>
<dbReference type="GO" id="GO:0046521">
    <property type="term" value="P:sphingoid catabolic process"/>
    <property type="evidence" value="ECO:0007669"/>
    <property type="project" value="TreeGrafter"/>
</dbReference>
<dbReference type="PANTHER" id="PTHR28026">
    <property type="entry name" value="DUF962 DOMAIN PROTEIN (AFU_ORTHOLOGUE AFUA_8G05310)"/>
    <property type="match status" value="1"/>
</dbReference>
<accession>A0A8X8W0V8</accession>
<dbReference type="PANTHER" id="PTHR28026:SF9">
    <property type="entry name" value="2-HYDROXY-PALMITIC ACID DIOXYGENASE MPO1"/>
    <property type="match status" value="1"/>
</dbReference>